<accession>A0A7W4Z1R9</accession>
<evidence type="ECO:0000313" key="4">
    <source>
        <dbReference type="Proteomes" id="UP000589626"/>
    </source>
</evidence>
<keyword evidence="4" id="KW-1185">Reference proteome</keyword>
<name>A0A7W4Z1R9_9ACTN</name>
<dbReference type="Gene3D" id="3.40.50.620">
    <property type="entry name" value="HUPs"/>
    <property type="match status" value="2"/>
</dbReference>
<sequence length="286" mass="30228">MGNTENTLIPPGTVVVGIDGSPSSDRALDWAIDQAVRERRQLTLAHGIDPAGVAWTDPMGGSHRAVVDAMADDGRRLLADARAYVEIRQPDLGVNQTAWMADPRVTLLKLAEKASVLVVGSRGRGPVASLLLGSVGLAVVRHATCPVVVVRPGNPGRVRNGVVVGVDGGPSSRATVEFAYRQASLRQLPLTILHGIEEVWPPNATDDDLRISVTEPLTGLAEKYPDVTTRLELVREDAAGALVEQSRRMDLVVLGAHHGGRLSTLLTGSVALSVVEHAECPVAIVS</sequence>
<organism evidence="3 4">
    <name type="scientific">Nocardioides soli</name>
    <dbReference type="NCBI Taxonomy" id="1036020"/>
    <lineage>
        <taxon>Bacteria</taxon>
        <taxon>Bacillati</taxon>
        <taxon>Actinomycetota</taxon>
        <taxon>Actinomycetes</taxon>
        <taxon>Propionibacteriales</taxon>
        <taxon>Nocardioidaceae</taxon>
        <taxon>Nocardioides</taxon>
    </lineage>
</organism>
<reference evidence="3 4" key="1">
    <citation type="submission" date="2020-08" db="EMBL/GenBank/DDBJ databases">
        <title>Sequencing the genomes of 1000 actinobacteria strains.</title>
        <authorList>
            <person name="Klenk H.-P."/>
        </authorList>
    </citation>
    <scope>NUCLEOTIDE SEQUENCE [LARGE SCALE GENOMIC DNA]</scope>
    <source>
        <strain evidence="3 4">DSM 105498</strain>
    </source>
</reference>
<dbReference type="RefSeq" id="WP_183591727.1">
    <property type="nucleotide sequence ID" value="NZ_JACHWR010000001.1"/>
</dbReference>
<dbReference type="PRINTS" id="PR01438">
    <property type="entry name" value="UNVRSLSTRESS"/>
</dbReference>
<feature type="domain" description="UspA" evidence="2">
    <location>
        <begin position="162"/>
        <end position="285"/>
    </location>
</feature>
<dbReference type="Proteomes" id="UP000589626">
    <property type="component" value="Unassembled WGS sequence"/>
</dbReference>
<comment type="similarity">
    <text evidence="1">Belongs to the universal stress protein A family.</text>
</comment>
<dbReference type="InterPro" id="IPR014729">
    <property type="entry name" value="Rossmann-like_a/b/a_fold"/>
</dbReference>
<dbReference type="InterPro" id="IPR006016">
    <property type="entry name" value="UspA"/>
</dbReference>
<feature type="domain" description="UspA" evidence="2">
    <location>
        <begin position="13"/>
        <end position="151"/>
    </location>
</feature>
<dbReference type="PANTHER" id="PTHR46268:SF6">
    <property type="entry name" value="UNIVERSAL STRESS PROTEIN UP12"/>
    <property type="match status" value="1"/>
</dbReference>
<dbReference type="Pfam" id="PF00582">
    <property type="entry name" value="Usp"/>
    <property type="match status" value="2"/>
</dbReference>
<gene>
    <name evidence="3" type="ORF">FHU40_001671</name>
</gene>
<proteinExistence type="inferred from homology"/>
<evidence type="ECO:0000313" key="3">
    <source>
        <dbReference type="EMBL" id="MBB3041870.1"/>
    </source>
</evidence>
<dbReference type="EMBL" id="JACHWR010000001">
    <property type="protein sequence ID" value="MBB3041870.1"/>
    <property type="molecule type" value="Genomic_DNA"/>
</dbReference>
<evidence type="ECO:0000259" key="2">
    <source>
        <dbReference type="Pfam" id="PF00582"/>
    </source>
</evidence>
<comment type="caution">
    <text evidence="3">The sequence shown here is derived from an EMBL/GenBank/DDBJ whole genome shotgun (WGS) entry which is preliminary data.</text>
</comment>
<evidence type="ECO:0000256" key="1">
    <source>
        <dbReference type="ARBA" id="ARBA00008791"/>
    </source>
</evidence>
<dbReference type="PANTHER" id="PTHR46268">
    <property type="entry name" value="STRESS RESPONSE PROTEIN NHAX"/>
    <property type="match status" value="1"/>
</dbReference>
<protein>
    <submittedName>
        <fullName evidence="3">Nucleotide-binding universal stress UspA family protein</fullName>
    </submittedName>
</protein>
<dbReference type="AlphaFoldDB" id="A0A7W4Z1R9"/>
<dbReference type="SUPFAM" id="SSF52402">
    <property type="entry name" value="Adenine nucleotide alpha hydrolases-like"/>
    <property type="match status" value="2"/>
</dbReference>
<dbReference type="InterPro" id="IPR006015">
    <property type="entry name" value="Universal_stress_UspA"/>
</dbReference>
<dbReference type="CDD" id="cd23659">
    <property type="entry name" value="USP_At3g01520-like"/>
    <property type="match status" value="1"/>
</dbReference>